<dbReference type="Gene3D" id="3.40.50.2000">
    <property type="entry name" value="Glycogen Phosphorylase B"/>
    <property type="match status" value="2"/>
</dbReference>
<proteinExistence type="inferred from homology"/>
<evidence type="ECO:0000313" key="6">
    <source>
        <dbReference type="Proteomes" id="UP000595140"/>
    </source>
</evidence>
<name>A0A484LGA1_9ASTE</name>
<dbReference type="EC" id="2.4.1.-" evidence="4"/>
<evidence type="ECO:0000256" key="3">
    <source>
        <dbReference type="RuleBase" id="RU003718"/>
    </source>
</evidence>
<evidence type="ECO:0000256" key="2">
    <source>
        <dbReference type="ARBA" id="ARBA00022679"/>
    </source>
</evidence>
<reference evidence="5 6" key="1">
    <citation type="submission" date="2018-04" db="EMBL/GenBank/DDBJ databases">
        <authorList>
            <person name="Vogel A."/>
        </authorList>
    </citation>
    <scope>NUCLEOTIDE SEQUENCE [LARGE SCALE GENOMIC DNA]</scope>
</reference>
<dbReference type="PROSITE" id="PS00375">
    <property type="entry name" value="UDPGT"/>
    <property type="match status" value="1"/>
</dbReference>
<dbReference type="InterPro" id="IPR002213">
    <property type="entry name" value="UDP_glucos_trans"/>
</dbReference>
<evidence type="ECO:0000313" key="5">
    <source>
        <dbReference type="EMBL" id="VFQ75038.1"/>
    </source>
</evidence>
<sequence length="492" mass="54019">MSFVLIPLMAPGHTIPMVDMAKLFALRRVNTIILLTSQNAARFKPAIDRVARSGLPIRIRQLRFPAAEAGLPEGCESYDLLPSYSLTGNFSAAINLLHEQAEKILREITPTPDCIISDKHIPWTADIADKLGVPRILFDGMSCFTQVCLHNLYGLMARQGIPETAPFEIPDMPDKIQVTKSQLPGDFNPSSIDHTKELRELRELIRVTEGRAHGYVINSFEELEKTYVDQFRQLKGGKVWCLGPMSLCNKDVEDMAERCGSAVAPAGGEDGLEWLESWPAKTVVYACLGSLARAALGQFIELALGLEASNCPFILVVKAGEGEAQVEAWISENGYEERVKERALLIRGWVPQLQILAHPSIGAFLTHCGWNSTLEGIVAGVPMITWPLFAEQFLNEKFVVEVLKTAVSVGAKSVVHLGEEDGSSPEERVSRESVRSAVQRVMMIGQGQNGNAMRDRAMKLKEVAVQAVGVGGSSHLNLSLFIEDITSIMKIC</sequence>
<dbReference type="GO" id="GO:0035251">
    <property type="term" value="F:UDP-glucosyltransferase activity"/>
    <property type="evidence" value="ECO:0007669"/>
    <property type="project" value="TreeGrafter"/>
</dbReference>
<evidence type="ECO:0000256" key="1">
    <source>
        <dbReference type="ARBA" id="ARBA00009995"/>
    </source>
</evidence>
<dbReference type="InterPro" id="IPR035595">
    <property type="entry name" value="UDP_glycos_trans_CS"/>
</dbReference>
<dbReference type="EMBL" id="OOIL02001415">
    <property type="protein sequence ID" value="VFQ75038.1"/>
    <property type="molecule type" value="Genomic_DNA"/>
</dbReference>
<dbReference type="Proteomes" id="UP000595140">
    <property type="component" value="Unassembled WGS sequence"/>
</dbReference>
<dbReference type="SUPFAM" id="SSF53756">
    <property type="entry name" value="UDP-Glycosyltransferase/glycogen phosphorylase"/>
    <property type="match status" value="1"/>
</dbReference>
<dbReference type="CDD" id="cd03784">
    <property type="entry name" value="GT1_Gtf-like"/>
    <property type="match status" value="1"/>
</dbReference>
<comment type="similarity">
    <text evidence="1 3">Belongs to the UDP-glycosyltransferase family.</text>
</comment>
<dbReference type="OrthoDB" id="5835829at2759"/>
<keyword evidence="3" id="KW-0328">Glycosyltransferase</keyword>
<evidence type="ECO:0000256" key="4">
    <source>
        <dbReference type="RuleBase" id="RU362057"/>
    </source>
</evidence>
<organism evidence="5 6">
    <name type="scientific">Cuscuta campestris</name>
    <dbReference type="NCBI Taxonomy" id="132261"/>
    <lineage>
        <taxon>Eukaryota</taxon>
        <taxon>Viridiplantae</taxon>
        <taxon>Streptophyta</taxon>
        <taxon>Embryophyta</taxon>
        <taxon>Tracheophyta</taxon>
        <taxon>Spermatophyta</taxon>
        <taxon>Magnoliopsida</taxon>
        <taxon>eudicotyledons</taxon>
        <taxon>Gunneridae</taxon>
        <taxon>Pentapetalae</taxon>
        <taxon>asterids</taxon>
        <taxon>lamiids</taxon>
        <taxon>Solanales</taxon>
        <taxon>Convolvulaceae</taxon>
        <taxon>Cuscuteae</taxon>
        <taxon>Cuscuta</taxon>
        <taxon>Cuscuta subgen. Grammica</taxon>
        <taxon>Cuscuta sect. Cleistogrammica</taxon>
    </lineage>
</organism>
<keyword evidence="2 3" id="KW-0808">Transferase</keyword>
<dbReference type="FunFam" id="3.40.50.2000:FF:000063">
    <property type="entry name" value="Glycosyltransferase"/>
    <property type="match status" value="1"/>
</dbReference>
<gene>
    <name evidence="5" type="ORF">CCAM_LOCUS16814</name>
</gene>
<protein>
    <recommendedName>
        <fullName evidence="4">Glycosyltransferase</fullName>
        <ecNumber evidence="4">2.4.1.-</ecNumber>
    </recommendedName>
</protein>
<dbReference type="AlphaFoldDB" id="A0A484LGA1"/>
<keyword evidence="6" id="KW-1185">Reference proteome</keyword>
<accession>A0A484LGA1</accession>
<dbReference type="Pfam" id="PF00201">
    <property type="entry name" value="UDPGT"/>
    <property type="match status" value="1"/>
</dbReference>
<dbReference type="PANTHER" id="PTHR48047">
    <property type="entry name" value="GLYCOSYLTRANSFERASE"/>
    <property type="match status" value="1"/>
</dbReference>
<dbReference type="PANTHER" id="PTHR48047:SF186">
    <property type="entry name" value="UDP-GLYCOSYLTRANSFERASE 73C2-LIKE"/>
    <property type="match status" value="1"/>
</dbReference>